<name>A0A150F7Z5_9BACI</name>
<dbReference type="AlphaFoldDB" id="A0A150F7Z5"/>
<evidence type="ECO:0008006" key="4">
    <source>
        <dbReference type="Google" id="ProtNLM"/>
    </source>
</evidence>
<proteinExistence type="predicted"/>
<keyword evidence="1" id="KW-0732">Signal</keyword>
<comment type="caution">
    <text evidence="2">The sequence shown here is derived from an EMBL/GenBank/DDBJ whole genome shotgun (WGS) entry which is preliminary data.</text>
</comment>
<gene>
    <name evidence="2" type="ORF">AXI58_18675</name>
</gene>
<sequence length="185" mass="21128">MHKMLLLLLSVPLLLLSACSEDSVNAGAVQKEDSAESKKVEPFKVTDKNVKVLIADELKEKGTEDTEKLKKLDIFDDVDENKHNIKTVSITLNGNDNLTNNMVKKGMLKEGEKLFPKIFEDTSVGRVLITWEFPLEDAKGNSSFQKVLSIQLERKTADEINWKEFKYKNFEIVADSYYEHQAFKK</sequence>
<organism evidence="2 3">
    <name type="scientific">Bacillus nakamurai</name>
    <dbReference type="NCBI Taxonomy" id="1793963"/>
    <lineage>
        <taxon>Bacteria</taxon>
        <taxon>Bacillati</taxon>
        <taxon>Bacillota</taxon>
        <taxon>Bacilli</taxon>
        <taxon>Bacillales</taxon>
        <taxon>Bacillaceae</taxon>
        <taxon>Bacillus</taxon>
    </lineage>
</organism>
<dbReference type="RefSeq" id="WP_061522262.1">
    <property type="nucleotide sequence ID" value="NZ_JARLZY010000011.1"/>
</dbReference>
<dbReference type="OrthoDB" id="287883at2"/>
<dbReference type="EMBL" id="LSBA01000019">
    <property type="protein sequence ID" value="KXZ17762.1"/>
    <property type="molecule type" value="Genomic_DNA"/>
</dbReference>
<feature type="chain" id="PRO_5038653602" description="Lipoprotein" evidence="1">
    <location>
        <begin position="21"/>
        <end position="185"/>
    </location>
</feature>
<dbReference type="Proteomes" id="UP000075430">
    <property type="component" value="Unassembled WGS sequence"/>
</dbReference>
<evidence type="ECO:0000313" key="3">
    <source>
        <dbReference type="Proteomes" id="UP000075430"/>
    </source>
</evidence>
<keyword evidence="3" id="KW-1185">Reference proteome</keyword>
<dbReference type="PROSITE" id="PS51257">
    <property type="entry name" value="PROKAR_LIPOPROTEIN"/>
    <property type="match status" value="1"/>
</dbReference>
<accession>A0A150F7Z5</accession>
<dbReference type="STRING" id="1793963.AXI58_18675"/>
<reference evidence="3" key="1">
    <citation type="submission" date="2016-02" db="EMBL/GenBank/DDBJ databases">
        <authorList>
            <person name="Dunlap C."/>
        </authorList>
    </citation>
    <scope>NUCLEOTIDE SEQUENCE [LARGE SCALE GENOMIC DNA]</scope>
    <source>
        <strain evidence="3">NRRL B-41092</strain>
    </source>
</reference>
<evidence type="ECO:0000256" key="1">
    <source>
        <dbReference type="SAM" id="SignalP"/>
    </source>
</evidence>
<feature type="signal peptide" evidence="1">
    <location>
        <begin position="1"/>
        <end position="20"/>
    </location>
</feature>
<protein>
    <recommendedName>
        <fullName evidence="4">Lipoprotein</fullName>
    </recommendedName>
</protein>
<evidence type="ECO:0000313" key="2">
    <source>
        <dbReference type="EMBL" id="KXZ17762.1"/>
    </source>
</evidence>